<dbReference type="GO" id="GO:0005615">
    <property type="term" value="C:extracellular space"/>
    <property type="evidence" value="ECO:0007669"/>
    <property type="project" value="Ensembl"/>
</dbReference>
<dbReference type="GO" id="GO:0036064">
    <property type="term" value="C:ciliary basal body"/>
    <property type="evidence" value="ECO:0007669"/>
    <property type="project" value="Ensembl"/>
</dbReference>
<dbReference type="GO" id="GO:0032815">
    <property type="term" value="P:negative regulation of natural killer cell activation"/>
    <property type="evidence" value="ECO:0007669"/>
    <property type="project" value="Ensembl"/>
</dbReference>
<sequence length="783" mass="92239">MSRKGSKESKKVNVSSSLESEDISLETTVPTDDISSSEDREGSVKITRQLIERKELLHNLQLLKIELSQKNLMLDNLKVEYLTKIEELEEKLNDALHEKQLLSLRLDNQLALQQEDARKHQELMKQEMETILLRQKQLEKNNHQLREKSGDIRRSLRDLEITEENYTKLKSLPEDELSIPECVSIIFYEAMHPLKNELNELQVKKEAAFAELDDYKSQLQHLTENYEAERRSRSELEVRCQRLTLELTDTKQMIQQGDYRQENYDKVKSERDAFEHDFSELQRKYEILEVSHKALIKERNDFSKEVTTLQQSVTLLQKDKDYLNRQNMELNVRCAHEEDRLERLQFQLEDAKRAREEVYEKYVTSRDHYKTEYENKLHNELEQIRQKTSQEIEHLRTATKEMYERENRNLREARDNAVTEKERAVAAEKDALGKYEQLLEQYRQLQLSTESKVAELLHQSKLKSFESEHVQLLQEETSRNLSQCQLECEKYQRKLEVLTKEFYNLQAMSEKRISELQAQNSEYQARLDMYEKLEKELDEIIMQTAELENEDEAERVLFSYGYGANVPTTAKRRLKQRKIFKKSPLKLLATQIPFFPASLPSCHLARRLLQLEKQNTLLVKDLEHHKEQVTLLSQERDNVNSLLNQVQQPYRYLIDSVQQRDSQILLQKERIAQLEKDVTVLNKEKTSLLHIKNQMAADLERLLNHSEELAVMKQMLISLHGKPQGQSLPQKQNKNLPSKPTLSSAAHLPLEHEEGDVFAPKPTLFTNEGPPQWLKKAKQKKAA</sequence>
<reference evidence="3" key="2">
    <citation type="submission" date="2025-08" db="UniProtKB">
        <authorList>
            <consortium name="Ensembl"/>
        </authorList>
    </citation>
    <scope>IDENTIFICATION</scope>
</reference>
<dbReference type="GO" id="GO:0032733">
    <property type="term" value="P:positive regulation of interleukin-10 production"/>
    <property type="evidence" value="ECO:0007669"/>
    <property type="project" value="Ensembl"/>
</dbReference>
<evidence type="ECO:0000256" key="2">
    <source>
        <dbReference type="SAM" id="MobiDB-lite"/>
    </source>
</evidence>
<dbReference type="Bgee" id="ENSACAG00000000825">
    <property type="expression patterns" value="Expressed in dewlap and 13 other cell types or tissues"/>
</dbReference>
<dbReference type="GO" id="GO:0031393">
    <property type="term" value="P:negative regulation of prostaglandin biosynthetic process"/>
    <property type="evidence" value="ECO:0007669"/>
    <property type="project" value="Ensembl"/>
</dbReference>
<dbReference type="Ensembl" id="ENSACAT00000000834.4">
    <property type="protein sequence ID" value="ENSACAP00000000808.4"/>
    <property type="gene ID" value="ENSACAG00000000825.4"/>
</dbReference>
<organism evidence="3 4">
    <name type="scientific">Anolis carolinensis</name>
    <name type="common">Green anole</name>
    <name type="synonym">American chameleon</name>
    <dbReference type="NCBI Taxonomy" id="28377"/>
    <lineage>
        <taxon>Eukaryota</taxon>
        <taxon>Metazoa</taxon>
        <taxon>Chordata</taxon>
        <taxon>Craniata</taxon>
        <taxon>Vertebrata</taxon>
        <taxon>Euteleostomi</taxon>
        <taxon>Lepidosauria</taxon>
        <taxon>Squamata</taxon>
        <taxon>Bifurcata</taxon>
        <taxon>Unidentata</taxon>
        <taxon>Episquamata</taxon>
        <taxon>Toxicofera</taxon>
        <taxon>Iguania</taxon>
        <taxon>Dactyloidae</taxon>
        <taxon>Anolis</taxon>
    </lineage>
</organism>
<dbReference type="GO" id="GO:0005634">
    <property type="term" value="C:nucleus"/>
    <property type="evidence" value="ECO:0007669"/>
    <property type="project" value="Ensembl"/>
</dbReference>
<evidence type="ECO:0000313" key="4">
    <source>
        <dbReference type="Proteomes" id="UP000001646"/>
    </source>
</evidence>
<feature type="coiled-coil region" evidence="1">
    <location>
        <begin position="60"/>
        <end position="148"/>
    </location>
</feature>
<dbReference type="InterPro" id="IPR026205">
    <property type="entry name" value="PIBF1"/>
</dbReference>
<feature type="compositionally biased region" description="Polar residues" evidence="2">
    <location>
        <begin position="724"/>
        <end position="744"/>
    </location>
</feature>
<dbReference type="GO" id="GO:0034451">
    <property type="term" value="C:centriolar satellite"/>
    <property type="evidence" value="ECO:0007669"/>
    <property type="project" value="Ensembl"/>
</dbReference>
<dbReference type="GO" id="GO:0032695">
    <property type="term" value="P:negative regulation of interleukin-12 production"/>
    <property type="evidence" value="ECO:0007669"/>
    <property type="project" value="Ensembl"/>
</dbReference>
<feature type="coiled-coil region" evidence="1">
    <location>
        <begin position="198"/>
        <end position="298"/>
    </location>
</feature>
<accession>G1K8V9</accession>
<dbReference type="PANTHER" id="PTHR18950">
    <property type="entry name" value="PROGESTERONE-INDUCED BLOCKING FACTOR 1"/>
    <property type="match status" value="1"/>
</dbReference>
<feature type="coiled-coil region" evidence="1">
    <location>
        <begin position="327"/>
        <end position="445"/>
    </location>
</feature>
<dbReference type="InParanoid" id="G1K8V9"/>
<feature type="coiled-coil region" evidence="1">
    <location>
        <begin position="474"/>
        <end position="550"/>
    </location>
</feature>
<dbReference type="GO" id="GO:1905515">
    <property type="term" value="P:non-motile cilium assembly"/>
    <property type="evidence" value="ECO:0007669"/>
    <property type="project" value="Ensembl"/>
</dbReference>
<gene>
    <name evidence="3" type="primary">PIBF1</name>
</gene>
<dbReference type="HOGENOM" id="CLU_014616_0_0_1"/>
<dbReference type="Gene3D" id="1.20.5.4090">
    <property type="match status" value="1"/>
</dbReference>
<dbReference type="GO" id="GO:0005815">
    <property type="term" value="C:microtubule organizing center"/>
    <property type="evidence" value="ECO:0000318"/>
    <property type="project" value="GO_Central"/>
</dbReference>
<reference evidence="3" key="3">
    <citation type="submission" date="2025-09" db="UniProtKB">
        <authorList>
            <consortium name="Ensembl"/>
        </authorList>
    </citation>
    <scope>IDENTIFICATION</scope>
</reference>
<dbReference type="PANTHER" id="PTHR18950:SF0">
    <property type="entry name" value="PROGESTERONE IMMUNOMODULATORY BINDING FACTOR 1"/>
    <property type="match status" value="1"/>
</dbReference>
<dbReference type="STRING" id="28377.ENSACAP00000000808"/>
<keyword evidence="4" id="KW-1185">Reference proteome</keyword>
<dbReference type="GO" id="GO:0007080">
    <property type="term" value="P:mitotic metaphase chromosome alignment"/>
    <property type="evidence" value="ECO:0007669"/>
    <property type="project" value="Ensembl"/>
</dbReference>
<reference evidence="3 4" key="1">
    <citation type="submission" date="2009-12" db="EMBL/GenBank/DDBJ databases">
        <title>The Genome Sequence of Anolis carolinensis (Green Anole Lizard).</title>
        <authorList>
            <consortium name="The Genome Sequencing Platform"/>
            <person name="Di Palma F."/>
            <person name="Alfoldi J."/>
            <person name="Heiman D."/>
            <person name="Young S."/>
            <person name="Grabherr M."/>
            <person name="Johnson J."/>
            <person name="Lander E.S."/>
            <person name="Lindblad-Toh K."/>
        </authorList>
    </citation>
    <scope>NUCLEOTIDE SEQUENCE [LARGE SCALE GENOMIC DNA]</scope>
    <source>
        <strain evidence="3 4">JBL SC #1</strain>
    </source>
</reference>
<name>G1K8V9_ANOCA</name>
<evidence type="ECO:0000256" key="1">
    <source>
        <dbReference type="SAM" id="Coils"/>
    </source>
</evidence>
<dbReference type="GO" id="GO:0071539">
    <property type="term" value="P:protein localization to centrosome"/>
    <property type="evidence" value="ECO:0007669"/>
    <property type="project" value="Ensembl"/>
</dbReference>
<feature type="region of interest" description="Disordered" evidence="2">
    <location>
        <begin position="722"/>
        <end position="783"/>
    </location>
</feature>
<evidence type="ECO:0000313" key="3">
    <source>
        <dbReference type="Ensembl" id="ENSACAP00000000808.4"/>
    </source>
</evidence>
<dbReference type="GO" id="GO:0060271">
    <property type="term" value="P:cilium assembly"/>
    <property type="evidence" value="ECO:0000318"/>
    <property type="project" value="GO_Central"/>
</dbReference>
<dbReference type="eggNOG" id="ENOG502QRKC">
    <property type="taxonomic scope" value="Eukaryota"/>
</dbReference>
<feature type="region of interest" description="Disordered" evidence="2">
    <location>
        <begin position="1"/>
        <end position="40"/>
    </location>
</feature>
<dbReference type="Proteomes" id="UP000001646">
    <property type="component" value="Chromosome 3"/>
</dbReference>
<dbReference type="GO" id="GO:0005136">
    <property type="term" value="F:interleukin-4 receptor binding"/>
    <property type="evidence" value="ECO:0007669"/>
    <property type="project" value="Ensembl"/>
</dbReference>
<feature type="compositionally biased region" description="Basic and acidic residues" evidence="2">
    <location>
        <begin position="1"/>
        <end position="11"/>
    </location>
</feature>
<dbReference type="AlphaFoldDB" id="G1K8V9"/>
<keyword evidence="1" id="KW-0175">Coiled coil</keyword>
<dbReference type="GO" id="GO:0090307">
    <property type="term" value="P:mitotic spindle assembly"/>
    <property type="evidence" value="ECO:0007669"/>
    <property type="project" value="Ensembl"/>
</dbReference>
<dbReference type="GeneTree" id="ENSGT00390000015293"/>
<protein>
    <submittedName>
        <fullName evidence="3">Progesterone immunomodulatory binding factor 1</fullName>
    </submittedName>
</protein>
<proteinExistence type="predicted"/>